<evidence type="ECO:0000259" key="14">
    <source>
        <dbReference type="Pfam" id="PF01515"/>
    </source>
</evidence>
<dbReference type="Gene3D" id="3.40.1390.20">
    <property type="entry name" value="HprK N-terminal domain-like"/>
    <property type="match status" value="1"/>
</dbReference>
<dbReference type="Pfam" id="PF01515">
    <property type="entry name" value="PTA_PTB"/>
    <property type="match status" value="1"/>
</dbReference>
<dbReference type="InterPro" id="IPR002505">
    <property type="entry name" value="PTA_PTB"/>
</dbReference>
<dbReference type="NCBIfam" id="NF007233">
    <property type="entry name" value="PRK09653.1"/>
    <property type="match status" value="1"/>
</dbReference>
<evidence type="ECO:0000256" key="10">
    <source>
        <dbReference type="ARBA" id="ARBA00023315"/>
    </source>
</evidence>
<dbReference type="SUPFAM" id="SSF52540">
    <property type="entry name" value="P-loop containing nucleoside triphosphate hydrolases"/>
    <property type="match status" value="1"/>
</dbReference>
<evidence type="ECO:0000256" key="11">
    <source>
        <dbReference type="ARBA" id="ARBA00031108"/>
    </source>
</evidence>
<evidence type="ECO:0000259" key="15">
    <source>
        <dbReference type="Pfam" id="PF07085"/>
    </source>
</evidence>
<evidence type="ECO:0000313" key="17">
    <source>
        <dbReference type="Proteomes" id="UP000572635"/>
    </source>
</evidence>
<evidence type="ECO:0000256" key="12">
    <source>
        <dbReference type="ARBA" id="ARBA00049955"/>
    </source>
</evidence>
<evidence type="ECO:0000256" key="5">
    <source>
        <dbReference type="ARBA" id="ARBA00009786"/>
    </source>
</evidence>
<evidence type="ECO:0000256" key="3">
    <source>
        <dbReference type="ARBA" id="ARBA00004989"/>
    </source>
</evidence>
<dbReference type="InterPro" id="IPR016475">
    <property type="entry name" value="P-Actrans_bac"/>
</dbReference>
<organism evidence="16 17">
    <name type="scientific">Nocardiopsis composta</name>
    <dbReference type="NCBI Taxonomy" id="157465"/>
    <lineage>
        <taxon>Bacteria</taxon>
        <taxon>Bacillati</taxon>
        <taxon>Actinomycetota</taxon>
        <taxon>Actinomycetes</taxon>
        <taxon>Streptosporangiales</taxon>
        <taxon>Nocardiopsidaceae</taxon>
        <taxon>Nocardiopsis</taxon>
    </lineage>
</organism>
<comment type="domain">
    <text evidence="13">The N-terminal region seems to be important for proper quaternary structure. The C-terminal region contains the substrate-binding site.</text>
</comment>
<evidence type="ECO:0000256" key="6">
    <source>
        <dbReference type="ARBA" id="ARBA00012707"/>
    </source>
</evidence>
<keyword evidence="17" id="KW-1185">Reference proteome</keyword>
<feature type="domain" description="Phosphate acetyl/butaryl transferase" evidence="14">
    <location>
        <begin position="360"/>
        <end position="674"/>
    </location>
</feature>
<dbReference type="PANTHER" id="PTHR43356">
    <property type="entry name" value="PHOSPHATE ACETYLTRANSFERASE"/>
    <property type="match status" value="1"/>
</dbReference>
<comment type="function">
    <text evidence="12 13">Involved in acetate metabolism.</text>
</comment>
<evidence type="ECO:0000256" key="1">
    <source>
        <dbReference type="ARBA" id="ARBA00000705"/>
    </source>
</evidence>
<dbReference type="NCBIfam" id="TIGR00651">
    <property type="entry name" value="pta"/>
    <property type="match status" value="1"/>
</dbReference>
<proteinExistence type="inferred from homology"/>
<dbReference type="FunFam" id="3.40.50.10750:FF:000001">
    <property type="entry name" value="Phosphate acetyltransferase"/>
    <property type="match status" value="1"/>
</dbReference>
<dbReference type="Pfam" id="PF07085">
    <property type="entry name" value="DRTGG"/>
    <property type="match status" value="1"/>
</dbReference>
<dbReference type="InterPro" id="IPR042113">
    <property type="entry name" value="P_AcTrfase_dom1"/>
</dbReference>
<dbReference type="Proteomes" id="UP000572635">
    <property type="component" value="Unassembled WGS sequence"/>
</dbReference>
<reference evidence="16 17" key="1">
    <citation type="submission" date="2020-08" db="EMBL/GenBank/DDBJ databases">
        <title>Sequencing the genomes of 1000 actinobacteria strains.</title>
        <authorList>
            <person name="Klenk H.-P."/>
        </authorList>
    </citation>
    <scope>NUCLEOTIDE SEQUENCE [LARGE SCALE GENOMIC DNA]</scope>
    <source>
        <strain evidence="16 17">DSM 44551</strain>
    </source>
</reference>
<dbReference type="NCBIfam" id="NF004167">
    <property type="entry name" value="PRK05632.1"/>
    <property type="match status" value="1"/>
</dbReference>
<dbReference type="Gene3D" id="3.40.50.300">
    <property type="entry name" value="P-loop containing nucleotide triphosphate hydrolases"/>
    <property type="match status" value="1"/>
</dbReference>
<dbReference type="Pfam" id="PF13500">
    <property type="entry name" value="AAA_26"/>
    <property type="match status" value="1"/>
</dbReference>
<dbReference type="PANTHER" id="PTHR43356:SF3">
    <property type="entry name" value="PHOSPHATE ACETYLTRANSFERASE"/>
    <property type="match status" value="1"/>
</dbReference>
<dbReference type="InterPro" id="IPR010766">
    <property type="entry name" value="DRTGG"/>
</dbReference>
<dbReference type="SUPFAM" id="SSF53659">
    <property type="entry name" value="Isocitrate/Isopropylmalate dehydrogenase-like"/>
    <property type="match status" value="1"/>
</dbReference>
<dbReference type="InterPro" id="IPR028979">
    <property type="entry name" value="Ser_kin/Pase_Hpr-like_N_sf"/>
</dbReference>
<evidence type="ECO:0000256" key="7">
    <source>
        <dbReference type="ARBA" id="ARBA00021528"/>
    </source>
</evidence>
<dbReference type="InterPro" id="IPR042112">
    <property type="entry name" value="P_AcTrfase_dom2"/>
</dbReference>
<dbReference type="AlphaFoldDB" id="A0A7W8QR52"/>
<dbReference type="Gene3D" id="3.40.50.10750">
    <property type="entry name" value="Isocitrate/Isopropylmalate dehydrogenase-like"/>
    <property type="match status" value="1"/>
</dbReference>
<keyword evidence="9 13" id="KW-0808">Transferase</keyword>
<evidence type="ECO:0000256" key="9">
    <source>
        <dbReference type="ARBA" id="ARBA00022679"/>
    </source>
</evidence>
<evidence type="ECO:0000256" key="2">
    <source>
        <dbReference type="ARBA" id="ARBA00004496"/>
    </source>
</evidence>
<feature type="domain" description="DRTGG" evidence="15">
    <location>
        <begin position="201"/>
        <end position="313"/>
    </location>
</feature>
<dbReference type="InterPro" id="IPR050500">
    <property type="entry name" value="Phos_Acetyltrans/Butyryltrans"/>
</dbReference>
<gene>
    <name evidence="16" type="ORF">HDA36_005161</name>
</gene>
<dbReference type="EC" id="2.3.1.8" evidence="6 13"/>
<dbReference type="InterPro" id="IPR027417">
    <property type="entry name" value="P-loop_NTPase"/>
</dbReference>
<comment type="subcellular location">
    <subcellularLocation>
        <location evidence="2 13">Cytoplasm</location>
    </subcellularLocation>
</comment>
<evidence type="ECO:0000313" key="16">
    <source>
        <dbReference type="EMBL" id="MBB5435077.1"/>
    </source>
</evidence>
<protein>
    <recommendedName>
        <fullName evidence="7 13">Phosphate acetyltransferase</fullName>
        <ecNumber evidence="6 13">2.3.1.8</ecNumber>
    </recommendedName>
    <alternativeName>
        <fullName evidence="11 13">Phosphotransacetylase</fullName>
    </alternativeName>
</protein>
<dbReference type="GO" id="GO:0005737">
    <property type="term" value="C:cytoplasm"/>
    <property type="evidence" value="ECO:0007669"/>
    <property type="project" value="UniProtKB-SubCell"/>
</dbReference>
<dbReference type="InterPro" id="IPR004614">
    <property type="entry name" value="P_AcTrfase"/>
</dbReference>
<dbReference type="PIRSF" id="PIRSF006107">
    <property type="entry name" value="PhpActrans_proteobac"/>
    <property type="match status" value="1"/>
</dbReference>
<dbReference type="GO" id="GO:0008959">
    <property type="term" value="F:phosphate acetyltransferase activity"/>
    <property type="evidence" value="ECO:0007669"/>
    <property type="project" value="UniProtKB-EC"/>
</dbReference>
<name>A0A7W8QR52_9ACTN</name>
<comment type="similarity">
    <text evidence="5 13">In the N-terminal section; belongs to the CobB/CobQ family.</text>
</comment>
<comment type="similarity">
    <text evidence="4 13">In the C-terminal section; belongs to the phosphate acetyltransferase and butyryltransferase family.</text>
</comment>
<evidence type="ECO:0000256" key="8">
    <source>
        <dbReference type="ARBA" id="ARBA00022490"/>
    </source>
</evidence>
<dbReference type="UniPathway" id="UPA00340">
    <property type="reaction ID" value="UER00459"/>
</dbReference>
<dbReference type="Gene3D" id="3.40.50.10950">
    <property type="match status" value="1"/>
</dbReference>
<evidence type="ECO:0000256" key="4">
    <source>
        <dbReference type="ARBA" id="ARBA00008756"/>
    </source>
</evidence>
<comment type="caution">
    <text evidence="16">The sequence shown here is derived from an EMBL/GenBank/DDBJ whole genome shotgun (WGS) entry which is preliminary data.</text>
</comment>
<comment type="catalytic activity">
    <reaction evidence="1 13">
        <text>acetyl-CoA + phosphate = acetyl phosphate + CoA</text>
        <dbReference type="Rhea" id="RHEA:19521"/>
        <dbReference type="ChEBI" id="CHEBI:22191"/>
        <dbReference type="ChEBI" id="CHEBI:43474"/>
        <dbReference type="ChEBI" id="CHEBI:57287"/>
        <dbReference type="ChEBI" id="CHEBI:57288"/>
        <dbReference type="EC" id="2.3.1.8"/>
    </reaction>
</comment>
<dbReference type="GO" id="GO:0006085">
    <property type="term" value="P:acetyl-CoA biosynthetic process"/>
    <property type="evidence" value="ECO:0007669"/>
    <property type="project" value="UniProtKB-UniPathway"/>
</dbReference>
<dbReference type="SUPFAM" id="SSF75138">
    <property type="entry name" value="HprK N-terminal domain-like"/>
    <property type="match status" value="1"/>
</dbReference>
<accession>A0A7W8QR52</accession>
<comment type="pathway">
    <text evidence="3 13">Metabolic intermediate biosynthesis; acetyl-CoA biosynthesis; acetyl-CoA from acetate: step 2/2.</text>
</comment>
<keyword evidence="10 13" id="KW-0012">Acyltransferase</keyword>
<evidence type="ECO:0000256" key="13">
    <source>
        <dbReference type="PIRNR" id="PIRNR006107"/>
    </source>
</evidence>
<keyword evidence="8 13" id="KW-0963">Cytoplasm</keyword>
<sequence length="684" mass="72180">MTSGVYIAATDADSQQAVVALGVTEALSSAVRSVGVFRPVVEGGVRDPIVQTLRTRFDLPDPYEDCVGVSYAEARTDPEQAMARIVDAYHALAARHAAVVVAGTGYTDVGTATEFSFNARVAANLGTPVLLLVSGAERDERETADAIAMARQEVEREHAVPLAAVVDRVAPERAAGLRAALGDQGYVLPEVSRLRAPTLRDLLRACDGRLLFGEEQRLSREVSGVLVAAMSLPGLLDRLEPDHAVVMASDRASALLPAIDAAHTSPDFPSLAGVFLTGGADLSEPVWRLLSGMDIRLPVVVTELDTFLTAGRMAGTRGRIEPGAGPKIEAALAAFAEAVDGPELVRRLRVARSETVTPAMFEHTLLQRARQDRKTIVLPEGAEERVLRAADLLLRRDAADLVLLGSPRAVAARAADLGLDLGAARVVDPEASPELVELFAEEYARLRAHKGVTAELARDTVREISYFGTLMVHCGMADGMVSGAVHTTAQTIRPSFEVLRTSLVSSVFFMLLADRVLVYADCAVNPDPTAEQLADIAVDSAATAARFGVQPRVAMLSYSTGASGAGADVDKVRRATDLVRERAPELPVEGPIQYDAAIDPGVARTKLPDSEVAGHATVFIVPDLNTGNILYKGVQRSAGAVAVGPVLQGLRKPVNDLSRGALVQDIVNTVAITAVQAQPGPGSG</sequence>
<dbReference type="EMBL" id="JACHDB010000001">
    <property type="protein sequence ID" value="MBB5435077.1"/>
    <property type="molecule type" value="Genomic_DNA"/>
</dbReference>
<dbReference type="RefSeq" id="WP_184396465.1">
    <property type="nucleotide sequence ID" value="NZ_BAAAJD010000008.1"/>
</dbReference>